<dbReference type="Proteomes" id="UP000014003">
    <property type="component" value="Unassembled WGS sequence"/>
</dbReference>
<dbReference type="AlphaFoldDB" id="R8CML1"/>
<organism evidence="1 2">
    <name type="scientific">Bacillus cereus HuA3-9</name>
    <dbReference type="NCBI Taxonomy" id="1053205"/>
    <lineage>
        <taxon>Bacteria</taxon>
        <taxon>Bacillati</taxon>
        <taxon>Bacillota</taxon>
        <taxon>Bacilli</taxon>
        <taxon>Bacillales</taxon>
        <taxon>Bacillaceae</taxon>
        <taxon>Bacillus</taxon>
        <taxon>Bacillus cereus group</taxon>
    </lineage>
</organism>
<name>R8CML1_BACCE</name>
<accession>R8CML1</accession>
<evidence type="ECO:0000313" key="1">
    <source>
        <dbReference type="EMBL" id="EOO12785.1"/>
    </source>
</evidence>
<proteinExistence type="predicted"/>
<dbReference type="PATRIC" id="fig|1053205.3.peg.4852"/>
<evidence type="ECO:0000313" key="2">
    <source>
        <dbReference type="Proteomes" id="UP000014003"/>
    </source>
</evidence>
<sequence length="345" mass="41204">MELTELINKFNVKLSLSEKHIINFDEQYKCDFINLLEVLFKEKIIDNHSKMNSFFSRIQLVNKFDKNTYLQTISEIVFLKYAIEQNYIYKLNQVMNVNKNTDIDLQIIENDITFNFEIKCPKISNGVKSDKLDIEFLERFTSKENLENLKEEFKEDIFLKVIEDSSNVYNGLNYKKLEDNKLKDYLISAQDKFVESNDSSINILVISLNFDKFQSYSNYLFNEWTGFFSINPINGYILNPIEFDKVDTVLFTNLIDNHLNVKENKKAWNLNESINMFYVNPHSKRFANQNSFWKTYNSLLDLIPNNTIDFNKWVKEVQLNYQKKKMDFRIIEPLLLKSYFFRTKP</sequence>
<dbReference type="HOGENOM" id="CLU_073857_0_0_9"/>
<gene>
    <name evidence="1" type="ORF">IGA_04799</name>
</gene>
<protein>
    <submittedName>
        <fullName evidence="1">Uncharacterized protein</fullName>
    </submittedName>
</protein>
<dbReference type="RefSeq" id="WP_016096814.1">
    <property type="nucleotide sequence ID" value="NZ_KB976148.1"/>
</dbReference>
<comment type="caution">
    <text evidence="1">The sequence shown here is derived from an EMBL/GenBank/DDBJ whole genome shotgun (WGS) entry which is preliminary data.</text>
</comment>
<reference evidence="1 2" key="1">
    <citation type="submission" date="2012-12" db="EMBL/GenBank/DDBJ databases">
        <title>The Genome Sequence of Bacillus cereus HuA3-9.</title>
        <authorList>
            <consortium name="The Broad Institute Genome Sequencing Platform"/>
            <consortium name="The Broad Institute Genome Sequencing Center for Infectious Disease"/>
            <person name="Feldgarden M."/>
            <person name="Van der Auwera G.A."/>
            <person name="Mahillon J."/>
            <person name="Duprez V."/>
            <person name="Timmery S."/>
            <person name="Mattelet C."/>
            <person name="Dierick K."/>
            <person name="Sun M."/>
            <person name="Yu Z."/>
            <person name="Zhu L."/>
            <person name="Hu X."/>
            <person name="Shank E.B."/>
            <person name="Swiecicka I."/>
            <person name="Hansen B.M."/>
            <person name="Andrup L."/>
            <person name="Walker B."/>
            <person name="Young S.K."/>
            <person name="Zeng Q."/>
            <person name="Gargeya S."/>
            <person name="Fitzgerald M."/>
            <person name="Haas B."/>
            <person name="Abouelleil A."/>
            <person name="Alvarado L."/>
            <person name="Arachchi H.M."/>
            <person name="Berlin A.M."/>
            <person name="Chapman S.B."/>
            <person name="Dewar J."/>
            <person name="Goldberg J."/>
            <person name="Griggs A."/>
            <person name="Gujja S."/>
            <person name="Hansen M."/>
            <person name="Howarth C."/>
            <person name="Imamovic A."/>
            <person name="Larimer J."/>
            <person name="McCowan C."/>
            <person name="Murphy C."/>
            <person name="Neiman D."/>
            <person name="Pearson M."/>
            <person name="Priest M."/>
            <person name="Roberts A."/>
            <person name="Saif S."/>
            <person name="Shea T."/>
            <person name="Sisk P."/>
            <person name="Sykes S."/>
            <person name="Wortman J."/>
            <person name="Nusbaum C."/>
            <person name="Birren B."/>
        </authorList>
    </citation>
    <scope>NUCLEOTIDE SEQUENCE [LARGE SCALE GENOMIC DNA]</scope>
    <source>
        <strain evidence="1 2">HuA3-9</strain>
    </source>
</reference>
<dbReference type="EMBL" id="AHDZ01000047">
    <property type="protein sequence ID" value="EOO12785.1"/>
    <property type="molecule type" value="Genomic_DNA"/>
</dbReference>